<organism evidence="2 3">
    <name type="scientific">Nocardioides flavescens</name>
    <dbReference type="NCBI Taxonomy" id="2691959"/>
    <lineage>
        <taxon>Bacteria</taxon>
        <taxon>Bacillati</taxon>
        <taxon>Actinomycetota</taxon>
        <taxon>Actinomycetes</taxon>
        <taxon>Propionibacteriales</taxon>
        <taxon>Nocardioidaceae</taxon>
        <taxon>Nocardioides</taxon>
    </lineage>
</organism>
<dbReference type="InterPro" id="IPR015797">
    <property type="entry name" value="NUDIX_hydrolase-like_dom_sf"/>
</dbReference>
<dbReference type="Pfam" id="PF00293">
    <property type="entry name" value="NUDIX"/>
    <property type="match status" value="1"/>
</dbReference>
<sequence length="188" mass="20381">MLRAWEPPSPEQAELRQRYVAHLEAHPDGLARSCSPAHVTASLLVLDPTLRHVLLTLHAKSGRWFQFGGHTEPVDRTLAGAALREGVEESGMDRDDLDQDPVPLVLDAHEVPFCGSPVDGGVTVHLDVMFWATAREGASTEVSEESLDVRWWPVDELPDPELSAFVGAAVRRAGRPAGRPAGQSTSPS</sequence>
<dbReference type="Gene3D" id="3.90.79.10">
    <property type="entry name" value="Nucleoside Triphosphate Pyrophosphohydrolase"/>
    <property type="match status" value="1"/>
</dbReference>
<dbReference type="AlphaFoldDB" id="A0A6L7F2M0"/>
<evidence type="ECO:0000259" key="1">
    <source>
        <dbReference type="PROSITE" id="PS51462"/>
    </source>
</evidence>
<dbReference type="SUPFAM" id="SSF55811">
    <property type="entry name" value="Nudix"/>
    <property type="match status" value="1"/>
</dbReference>
<feature type="domain" description="Nudix hydrolase" evidence="1">
    <location>
        <begin position="36"/>
        <end position="175"/>
    </location>
</feature>
<dbReference type="InterPro" id="IPR000086">
    <property type="entry name" value="NUDIX_hydrolase_dom"/>
</dbReference>
<protein>
    <submittedName>
        <fullName evidence="2">NUDIX domain-containing protein</fullName>
    </submittedName>
</protein>
<evidence type="ECO:0000313" key="3">
    <source>
        <dbReference type="Proteomes" id="UP000473325"/>
    </source>
</evidence>
<evidence type="ECO:0000313" key="2">
    <source>
        <dbReference type="EMBL" id="MXG91661.1"/>
    </source>
</evidence>
<dbReference type="PROSITE" id="PS51462">
    <property type="entry name" value="NUDIX"/>
    <property type="match status" value="1"/>
</dbReference>
<gene>
    <name evidence="2" type="ORF">GRQ65_19125</name>
</gene>
<name>A0A6L7F2M0_9ACTN</name>
<dbReference type="CDD" id="cd03674">
    <property type="entry name" value="NUDIX_Hydrolase"/>
    <property type="match status" value="1"/>
</dbReference>
<reference evidence="2 3" key="1">
    <citation type="submission" date="2019-12" db="EMBL/GenBank/DDBJ databases">
        <authorList>
            <person name="Kun Z."/>
        </authorList>
    </citation>
    <scope>NUCLEOTIDE SEQUENCE [LARGE SCALE GENOMIC DNA]</scope>
    <source>
        <strain evidence="2 3">YIM 123512</strain>
    </source>
</reference>
<dbReference type="Proteomes" id="UP000473325">
    <property type="component" value="Unassembled WGS sequence"/>
</dbReference>
<proteinExistence type="predicted"/>
<dbReference type="EMBL" id="WUEK01000014">
    <property type="protein sequence ID" value="MXG91661.1"/>
    <property type="molecule type" value="Genomic_DNA"/>
</dbReference>
<keyword evidence="3" id="KW-1185">Reference proteome</keyword>
<comment type="caution">
    <text evidence="2">The sequence shown here is derived from an EMBL/GenBank/DDBJ whole genome shotgun (WGS) entry which is preliminary data.</text>
</comment>
<accession>A0A6L7F2M0</accession>